<gene>
    <name evidence="1" type="primary">A09g516090.1_BraROA</name>
    <name evidence="1" type="ORF">IGI04_037237</name>
</gene>
<sequence length="122" mass="14139">MKIMMIIPAWNIAVSDDDYSRKVPSFSGFLNYMESGSKTSVRNWKVLDHRDSDHVQHSCSGLLMLATVNVHRLTTYVTRCNQNFRLPDSTSLDEMTELPYQVECTPPYQLDQSCRVIKYHFS</sequence>
<evidence type="ECO:0000313" key="1">
    <source>
        <dbReference type="EMBL" id="KAG5385767.1"/>
    </source>
</evidence>
<name>A0ABQ7LHN5_BRACM</name>
<protein>
    <submittedName>
        <fullName evidence="1">Uncharacterized protein</fullName>
    </submittedName>
</protein>
<evidence type="ECO:0000313" key="2">
    <source>
        <dbReference type="Proteomes" id="UP000823674"/>
    </source>
</evidence>
<organism evidence="1 2">
    <name type="scientific">Brassica rapa subsp. trilocularis</name>
    <dbReference type="NCBI Taxonomy" id="1813537"/>
    <lineage>
        <taxon>Eukaryota</taxon>
        <taxon>Viridiplantae</taxon>
        <taxon>Streptophyta</taxon>
        <taxon>Embryophyta</taxon>
        <taxon>Tracheophyta</taxon>
        <taxon>Spermatophyta</taxon>
        <taxon>Magnoliopsida</taxon>
        <taxon>eudicotyledons</taxon>
        <taxon>Gunneridae</taxon>
        <taxon>Pentapetalae</taxon>
        <taxon>rosids</taxon>
        <taxon>malvids</taxon>
        <taxon>Brassicales</taxon>
        <taxon>Brassicaceae</taxon>
        <taxon>Brassiceae</taxon>
        <taxon>Brassica</taxon>
    </lineage>
</organism>
<dbReference type="Proteomes" id="UP000823674">
    <property type="component" value="Chromosome A09"/>
</dbReference>
<reference evidence="1 2" key="1">
    <citation type="submission" date="2021-03" db="EMBL/GenBank/DDBJ databases">
        <authorList>
            <person name="King G.J."/>
            <person name="Bancroft I."/>
            <person name="Baten A."/>
            <person name="Bloomfield J."/>
            <person name="Borpatragohain P."/>
            <person name="He Z."/>
            <person name="Irish N."/>
            <person name="Irwin J."/>
            <person name="Liu K."/>
            <person name="Mauleon R.P."/>
            <person name="Moore J."/>
            <person name="Morris R."/>
            <person name="Ostergaard L."/>
            <person name="Wang B."/>
            <person name="Wells R."/>
        </authorList>
    </citation>
    <scope>NUCLEOTIDE SEQUENCE [LARGE SCALE GENOMIC DNA]</scope>
    <source>
        <strain evidence="1">R-o-18</strain>
        <tissue evidence="1">Leaf</tissue>
    </source>
</reference>
<dbReference type="EMBL" id="JADBGQ010000008">
    <property type="protein sequence ID" value="KAG5385767.1"/>
    <property type="molecule type" value="Genomic_DNA"/>
</dbReference>
<accession>A0ABQ7LHN5</accession>
<comment type="caution">
    <text evidence="1">The sequence shown here is derived from an EMBL/GenBank/DDBJ whole genome shotgun (WGS) entry which is preliminary data.</text>
</comment>
<keyword evidence="2" id="KW-1185">Reference proteome</keyword>
<proteinExistence type="predicted"/>